<dbReference type="VEuPathDB" id="FungiDB:YALI0_D18656g"/>
<evidence type="ECO:0000313" key="3">
    <source>
        <dbReference type="Proteomes" id="UP000256601"/>
    </source>
</evidence>
<feature type="compositionally biased region" description="Pro residues" evidence="1">
    <location>
        <begin position="342"/>
        <end position="363"/>
    </location>
</feature>
<feature type="compositionally biased region" description="Low complexity" evidence="1">
    <location>
        <begin position="328"/>
        <end position="341"/>
    </location>
</feature>
<feature type="compositionally biased region" description="Polar residues" evidence="1">
    <location>
        <begin position="257"/>
        <end position="272"/>
    </location>
</feature>
<dbReference type="EMBL" id="KZ858964">
    <property type="protein sequence ID" value="RDW27360.1"/>
    <property type="molecule type" value="Genomic_DNA"/>
</dbReference>
<feature type="compositionally biased region" description="Basic and acidic residues" evidence="1">
    <location>
        <begin position="1"/>
        <end position="12"/>
    </location>
</feature>
<organism evidence="2 3">
    <name type="scientific">Yarrowia lipolytica</name>
    <name type="common">Candida lipolytica</name>
    <dbReference type="NCBI Taxonomy" id="4952"/>
    <lineage>
        <taxon>Eukaryota</taxon>
        <taxon>Fungi</taxon>
        <taxon>Dikarya</taxon>
        <taxon>Ascomycota</taxon>
        <taxon>Saccharomycotina</taxon>
        <taxon>Dipodascomycetes</taxon>
        <taxon>Dipodascales</taxon>
        <taxon>Dipodascales incertae sedis</taxon>
        <taxon>Yarrowia</taxon>
    </lineage>
</organism>
<dbReference type="Proteomes" id="UP000256601">
    <property type="component" value="Unassembled WGS sequence"/>
</dbReference>
<accession>A0A371CB89</accession>
<dbReference type="VEuPathDB" id="FungiDB:YALI1_A02875g"/>
<sequence length="460" mass="49620">MSHNGPGHEHGPFRPPGPPAPLSMAPTVSPPSRFHSLSPSTSNSNPSPYPRSMGEFHSRQGLEAVETSFASPPASEYLQGPTSEPWSETFVQTEDPCKLQQSDKIQQLDHPSNQSVGFASNVDRALPIDHVHLGAHHAAHAPSTVEQPRLQLLSSGVSITESGEGVIPQEALSIGDPGFEPFRGVVVKQNRPDNENHRSGSTARDPWGPKSSDHGLESPGGEIGNCVTGYPLAGFRRQLQGSELLKQVSQAVREVPRSSQKTVSKPTKSLPKSANLPKAAEIIPRIGVFEGHQFPRAQGAVIDQGVSEVLIHGVPNGVPIHGVLSRAPTPLTHPLHHSSPQHLPPQHLPPQHLPPQHLPPQHLPPRISLHNAPSSTFPSLLRSSPQPPIEFRPHQFSRHKPPARTITPDPSTIVPPETQYGCVVEGPFSDGGWFGLKQKMTNPPVPFETPVLKKEDSVVP</sequence>
<dbReference type="VEuPathDB" id="FungiDB:YALI1_D23377g"/>
<feature type="region of interest" description="Disordered" evidence="1">
    <location>
        <begin position="1"/>
        <end position="89"/>
    </location>
</feature>
<feature type="compositionally biased region" description="Polar residues" evidence="1">
    <location>
        <begin position="371"/>
        <end position="384"/>
    </location>
</feature>
<feature type="region of interest" description="Disordered" evidence="1">
    <location>
        <begin position="189"/>
        <end position="222"/>
    </location>
</feature>
<dbReference type="AlphaFoldDB" id="A0A371CB89"/>
<feature type="compositionally biased region" description="Polar residues" evidence="1">
    <location>
        <begin position="80"/>
        <end position="89"/>
    </location>
</feature>
<evidence type="ECO:0000256" key="1">
    <source>
        <dbReference type="SAM" id="MobiDB-lite"/>
    </source>
</evidence>
<reference evidence="2 3" key="1">
    <citation type="submission" date="2018-07" db="EMBL/GenBank/DDBJ databases">
        <title>Draft Genome Assemblies for Five Robust Yarrowia lipolytica Strains Exhibiting High Lipid Production and Pentose Sugar Utilization and Sugar Alcohol Secretion from Undetoxified Lignocellulosic Biomass Hydrolysates.</title>
        <authorList>
            <consortium name="DOE Joint Genome Institute"/>
            <person name="Walker C."/>
            <person name="Ryu S."/>
            <person name="Na H."/>
            <person name="Zane M."/>
            <person name="LaButti K."/>
            <person name="Lipzen A."/>
            <person name="Haridas S."/>
            <person name="Barry K."/>
            <person name="Grigoriev I.V."/>
            <person name="Quarterman J."/>
            <person name="Slininger P."/>
            <person name="Dien B."/>
            <person name="Trinh C.T."/>
        </authorList>
    </citation>
    <scope>NUCLEOTIDE SEQUENCE [LARGE SCALE GENOMIC DNA]</scope>
    <source>
        <strain evidence="2 3">YB392</strain>
    </source>
</reference>
<gene>
    <name evidence="2" type="ORF">B0I71DRAFT_145537</name>
</gene>
<feature type="region of interest" description="Disordered" evidence="1">
    <location>
        <begin position="325"/>
        <end position="414"/>
    </location>
</feature>
<feature type="region of interest" description="Disordered" evidence="1">
    <location>
        <begin position="252"/>
        <end position="274"/>
    </location>
</feature>
<feature type="compositionally biased region" description="Low complexity" evidence="1">
    <location>
        <begin position="36"/>
        <end position="52"/>
    </location>
</feature>
<protein>
    <submittedName>
        <fullName evidence="2">Uncharacterized protein</fullName>
    </submittedName>
</protein>
<proteinExistence type="predicted"/>
<name>A0A371CB89_YARLL</name>
<evidence type="ECO:0000313" key="2">
    <source>
        <dbReference type="EMBL" id="RDW27360.1"/>
    </source>
</evidence>